<dbReference type="Proteomes" id="UP001246858">
    <property type="component" value="Unassembled WGS sequence"/>
</dbReference>
<keyword evidence="1" id="KW-0378">Hydrolase</keyword>
<sequence length="255" mass="28750">MMIQEFLKDQLKVKIYSTRREMGNSAAVMAAHCLRELLQHKDEVNIIFAAAASQLEFLEAIALEEGIAWNRVNAFHMDEYTGLPVSHPQRFGNFLNEKIFSKLPLKEVYYLNETGDDTEAESRRYAALLEQMPPDVTFMGIGENTHLAFNDPHVADFNDPVLVKIIDLDEPCKLQQVHDGCFSTVAEVPSWAYTLTIPALLQSKHIFCMVPGKNKAQAIKYTLTENISARYPSTSLRNHADATLFLDQDSASLVL</sequence>
<gene>
    <name evidence="1" type="ORF">J2X78_003469</name>
</gene>
<dbReference type="EC" id="3.5.99.6" evidence="1"/>
<dbReference type="EMBL" id="JAVDTF010000003">
    <property type="protein sequence ID" value="MDR6784895.1"/>
    <property type="molecule type" value="Genomic_DNA"/>
</dbReference>
<proteinExistence type="predicted"/>
<name>A0ACC6L0D7_9SPHI</name>
<evidence type="ECO:0000313" key="2">
    <source>
        <dbReference type="Proteomes" id="UP001246858"/>
    </source>
</evidence>
<protein>
    <submittedName>
        <fullName evidence="1">Glucosamine-6-phosphate deaminase</fullName>
        <ecNumber evidence="1">3.5.99.6</ecNumber>
    </submittedName>
</protein>
<accession>A0ACC6L0D7</accession>
<organism evidence="1 2">
    <name type="scientific">Pedobacter africanus</name>
    <dbReference type="NCBI Taxonomy" id="151894"/>
    <lineage>
        <taxon>Bacteria</taxon>
        <taxon>Pseudomonadati</taxon>
        <taxon>Bacteroidota</taxon>
        <taxon>Sphingobacteriia</taxon>
        <taxon>Sphingobacteriales</taxon>
        <taxon>Sphingobacteriaceae</taxon>
        <taxon>Pedobacter</taxon>
    </lineage>
</organism>
<evidence type="ECO:0000313" key="1">
    <source>
        <dbReference type="EMBL" id="MDR6784895.1"/>
    </source>
</evidence>
<reference evidence="1" key="1">
    <citation type="submission" date="2023-07" db="EMBL/GenBank/DDBJ databases">
        <title>Sorghum-associated microbial communities from plants grown in Nebraska, USA.</title>
        <authorList>
            <person name="Schachtman D."/>
        </authorList>
    </citation>
    <scope>NUCLEOTIDE SEQUENCE</scope>
    <source>
        <strain evidence="1">2697</strain>
    </source>
</reference>
<keyword evidence="2" id="KW-1185">Reference proteome</keyword>
<comment type="caution">
    <text evidence="1">The sequence shown here is derived from an EMBL/GenBank/DDBJ whole genome shotgun (WGS) entry which is preliminary data.</text>
</comment>